<keyword evidence="2" id="KW-1185">Reference proteome</keyword>
<proteinExistence type="predicted"/>
<feature type="signal peptide" evidence="1">
    <location>
        <begin position="1"/>
        <end position="18"/>
    </location>
</feature>
<feature type="chain" id="PRO_5037575590" evidence="1">
    <location>
        <begin position="19"/>
        <end position="67"/>
    </location>
</feature>
<evidence type="ECO:0000256" key="1">
    <source>
        <dbReference type="SAM" id="SignalP"/>
    </source>
</evidence>
<dbReference type="AlphaFoldDB" id="A0A914P159"/>
<protein>
    <submittedName>
        <fullName evidence="3">Uncharacterized protein</fullName>
    </submittedName>
</protein>
<organism evidence="2 3">
    <name type="scientific">Panagrolaimus davidi</name>
    <dbReference type="NCBI Taxonomy" id="227884"/>
    <lineage>
        <taxon>Eukaryota</taxon>
        <taxon>Metazoa</taxon>
        <taxon>Ecdysozoa</taxon>
        <taxon>Nematoda</taxon>
        <taxon>Chromadorea</taxon>
        <taxon>Rhabditida</taxon>
        <taxon>Tylenchina</taxon>
        <taxon>Panagrolaimomorpha</taxon>
        <taxon>Panagrolaimoidea</taxon>
        <taxon>Panagrolaimidae</taxon>
        <taxon>Panagrolaimus</taxon>
    </lineage>
</organism>
<evidence type="ECO:0000313" key="3">
    <source>
        <dbReference type="WBParaSite" id="PDA_v2.g11525.t1"/>
    </source>
</evidence>
<accession>A0A914P159</accession>
<sequence length="67" mass="7647">MKLLIFFCLFAVIFAVFADDNDKPCMAPPGRVLFRPQRPVWIDCKNDSDCPEGKKCVWICNGRGYCS</sequence>
<name>A0A914P159_9BILA</name>
<evidence type="ECO:0000313" key="2">
    <source>
        <dbReference type="Proteomes" id="UP000887578"/>
    </source>
</evidence>
<keyword evidence="1" id="KW-0732">Signal</keyword>
<dbReference type="WBParaSite" id="PDA_v2.g11525.t1">
    <property type="protein sequence ID" value="PDA_v2.g11525.t1"/>
    <property type="gene ID" value="PDA_v2.g11525"/>
</dbReference>
<dbReference type="Proteomes" id="UP000887578">
    <property type="component" value="Unplaced"/>
</dbReference>
<reference evidence="3" key="1">
    <citation type="submission" date="2022-11" db="UniProtKB">
        <authorList>
            <consortium name="WormBaseParasite"/>
        </authorList>
    </citation>
    <scope>IDENTIFICATION</scope>
</reference>